<dbReference type="InterPro" id="IPR039365">
    <property type="entry name" value="IS701-like"/>
</dbReference>
<dbReference type="NCBIfam" id="NF033540">
    <property type="entry name" value="transpos_IS701"/>
    <property type="match status" value="1"/>
</dbReference>
<name>A0ABM6D7U7_9BACL</name>
<dbReference type="Pfam" id="PF01609">
    <property type="entry name" value="DDE_Tnp_1"/>
    <property type="match status" value="1"/>
</dbReference>
<accession>A0ABM6D7U7</accession>
<gene>
    <name evidence="2" type="ORF">BBH88_04065</name>
    <name evidence="3" type="ORF">BBH88_14665</name>
</gene>
<reference evidence="4" key="1">
    <citation type="submission" date="2016-07" db="EMBL/GenBank/DDBJ databases">
        <authorList>
            <person name="See-Too W.S."/>
        </authorList>
    </citation>
    <scope>NUCLEOTIDE SEQUENCE [LARGE SCALE GENOMIC DNA]</scope>
    <source>
        <strain evidence="4">DSM 14505</strain>
    </source>
</reference>
<dbReference type="RefSeq" id="WP_065536401.1">
    <property type="nucleotide sequence ID" value="NZ_CP016534.2"/>
</dbReference>
<sequence>MNRLSYQQEIDNGFADWNLGFYFSKPVLKHLAHFTDGILSIGFTGKLTEIHTASRNENHRTLLGHFLKQGVWNEQFLLGQTQQHILRKVAKDEPLFVLIDDTICKKTKPSSRAKSPIDACGFHYSHADGKSVWGHQGVEMMVKSAGRAFPFDFRLYTKETGESKIQLADDMIRQLPTLKQTAYVLFDTWYTASSLIKAARSKNLHVISALKSNRIIYPNGIRIQVKEFAASIQEVDTDLVTVGKATYRVYRYVGPLSDGTTGTVLLSWTPDQPMDPKLMRCFFSTDATLTSEQILRYYGERWSIETYFQTVKKQLGFAGYQIRNERAIRRYWTIVQFTYVFAMYLRDEVFQIAIRQLRRQKMGSLIEFVYEECQNGVALDHIKNELQPA</sequence>
<evidence type="ECO:0000313" key="2">
    <source>
        <dbReference type="EMBL" id="ANU09540.1"/>
    </source>
</evidence>
<organism evidence="3 4">
    <name type="scientific">Planococcus antarcticus DSM 14505</name>
    <dbReference type="NCBI Taxonomy" id="1185653"/>
    <lineage>
        <taxon>Bacteria</taxon>
        <taxon>Bacillati</taxon>
        <taxon>Bacillota</taxon>
        <taxon>Bacilli</taxon>
        <taxon>Bacillales</taxon>
        <taxon>Caryophanaceae</taxon>
        <taxon>Planococcus</taxon>
    </lineage>
</organism>
<dbReference type="InterPro" id="IPR002559">
    <property type="entry name" value="Transposase_11"/>
</dbReference>
<dbReference type="Proteomes" id="UP000092661">
    <property type="component" value="Chromosome"/>
</dbReference>
<evidence type="ECO:0000313" key="4">
    <source>
        <dbReference type="Proteomes" id="UP000092661"/>
    </source>
</evidence>
<evidence type="ECO:0000259" key="1">
    <source>
        <dbReference type="Pfam" id="PF01609"/>
    </source>
</evidence>
<dbReference type="PANTHER" id="PTHR33627:SF1">
    <property type="entry name" value="TRANSPOSASE"/>
    <property type="match status" value="1"/>
</dbReference>
<dbReference type="PANTHER" id="PTHR33627">
    <property type="entry name" value="TRANSPOSASE"/>
    <property type="match status" value="1"/>
</dbReference>
<dbReference type="EMBL" id="CP016534">
    <property type="protein sequence ID" value="ANU09540.1"/>
    <property type="molecule type" value="Genomic_DNA"/>
</dbReference>
<keyword evidence="4" id="KW-1185">Reference proteome</keyword>
<dbReference type="InterPro" id="IPR012337">
    <property type="entry name" value="RNaseH-like_sf"/>
</dbReference>
<feature type="domain" description="Transposase IS4-like" evidence="1">
    <location>
        <begin position="95"/>
        <end position="340"/>
    </location>
</feature>
<reference evidence="3" key="2">
    <citation type="submission" date="2016-10" db="EMBL/GenBank/DDBJ databases">
        <authorList>
            <person name="See-Too W.S."/>
        </authorList>
    </citation>
    <scope>NUCLEOTIDE SEQUENCE</scope>
    <source>
        <strain evidence="3 4">DSM 14505</strain>
    </source>
</reference>
<dbReference type="SUPFAM" id="SSF53098">
    <property type="entry name" value="Ribonuclease H-like"/>
    <property type="match status" value="1"/>
</dbReference>
<protein>
    <recommendedName>
        <fullName evidence="1">Transposase IS4-like domain-containing protein</fullName>
    </recommendedName>
</protein>
<dbReference type="EMBL" id="CP016534">
    <property type="protein sequence ID" value="ANU11451.1"/>
    <property type="molecule type" value="Genomic_DNA"/>
</dbReference>
<evidence type="ECO:0000313" key="3">
    <source>
        <dbReference type="EMBL" id="ANU11451.1"/>
    </source>
</evidence>
<proteinExistence type="predicted"/>